<organism evidence="4 6">
    <name type="scientific">Leucobacter triazinivorans</name>
    <dbReference type="NCBI Taxonomy" id="1784719"/>
    <lineage>
        <taxon>Bacteria</taxon>
        <taxon>Bacillati</taxon>
        <taxon>Actinomycetota</taxon>
        <taxon>Actinomycetes</taxon>
        <taxon>Micrococcales</taxon>
        <taxon>Microbacteriaceae</taxon>
        <taxon>Leucobacter</taxon>
    </lineage>
</organism>
<evidence type="ECO:0000259" key="3">
    <source>
        <dbReference type="Pfam" id="PF13340"/>
    </source>
</evidence>
<dbReference type="NCBIfam" id="NF033580">
    <property type="entry name" value="transpos_IS5_3"/>
    <property type="match status" value="1"/>
</dbReference>
<dbReference type="PANTHER" id="PTHR30007">
    <property type="entry name" value="PHP DOMAIN PROTEIN"/>
    <property type="match status" value="1"/>
</dbReference>
<proteinExistence type="predicted"/>
<dbReference type="PANTHER" id="PTHR30007:SF1">
    <property type="entry name" value="BLR1914 PROTEIN"/>
    <property type="match status" value="1"/>
</dbReference>
<dbReference type="KEGG" id="ltr:EVS81_13265"/>
<feature type="region of interest" description="Disordered" evidence="1">
    <location>
        <begin position="215"/>
        <end position="239"/>
    </location>
</feature>
<evidence type="ECO:0000259" key="2">
    <source>
        <dbReference type="Pfam" id="PF01609"/>
    </source>
</evidence>
<dbReference type="AlphaFoldDB" id="A0A4P6KDQ9"/>
<feature type="domain" description="Insertion element IS402-like" evidence="3">
    <location>
        <begin position="7"/>
        <end position="79"/>
    </location>
</feature>
<gene>
    <name evidence="4" type="ORF">EVS81_06060</name>
    <name evidence="5" type="ORF">EVS81_13265</name>
</gene>
<keyword evidence="6" id="KW-1185">Reference proteome</keyword>
<evidence type="ECO:0000313" key="4">
    <source>
        <dbReference type="EMBL" id="QBE48457.1"/>
    </source>
</evidence>
<dbReference type="InterPro" id="IPR025161">
    <property type="entry name" value="IS402-like_dom"/>
</dbReference>
<dbReference type="EMBL" id="CP035806">
    <property type="protein sequence ID" value="QBE48457.1"/>
    <property type="molecule type" value="Genomic_DNA"/>
</dbReference>
<evidence type="ECO:0000313" key="6">
    <source>
        <dbReference type="Proteomes" id="UP000289260"/>
    </source>
</evidence>
<evidence type="ECO:0000256" key="1">
    <source>
        <dbReference type="SAM" id="MobiDB-lite"/>
    </source>
</evidence>
<feature type="domain" description="Transposase IS4-like" evidence="2">
    <location>
        <begin position="97"/>
        <end position="276"/>
    </location>
</feature>
<dbReference type="RefSeq" id="WP_130109595.1">
    <property type="nucleotide sequence ID" value="NZ_CP035806.1"/>
</dbReference>
<dbReference type="Proteomes" id="UP000289260">
    <property type="component" value="Chromosome"/>
</dbReference>
<evidence type="ECO:0000313" key="5">
    <source>
        <dbReference type="EMBL" id="QBE49673.1"/>
    </source>
</evidence>
<dbReference type="OrthoDB" id="4546548at2"/>
<dbReference type="Pfam" id="PF13340">
    <property type="entry name" value="DUF4096"/>
    <property type="match status" value="1"/>
</dbReference>
<dbReference type="GO" id="GO:0003677">
    <property type="term" value="F:DNA binding"/>
    <property type="evidence" value="ECO:0007669"/>
    <property type="project" value="InterPro"/>
</dbReference>
<dbReference type="InterPro" id="IPR002559">
    <property type="entry name" value="Transposase_11"/>
</dbReference>
<dbReference type="Pfam" id="PF01609">
    <property type="entry name" value="DDE_Tnp_1"/>
    <property type="match status" value="1"/>
</dbReference>
<sequence>MSRFQLLSDDQWELIADLMPGPTGRKGRPFADARTMVEGIIYRYRCGIAWRDLPEAFGPWQTVWRWHRRMAGDGAWDQVQQRLHALADREGLIDWSVSVDSTIARAHQHATNVSRLKKGSSNYKNLLIEPLDHAVGRSRGGLSTKTHQLVDGQGLPLVTICTAGQDGDSPMFVPLMEHVQIGRRTRPDAVLGDKAYSSRKNREYLREHRVEAVIPEPRDQQAHRKRRGRTGGRPPKFDAEKYRGRNVIERGYCRLKQWRGLATRYDKLAIVYRAAVVLNGVVAWLNYLRDIP</sequence>
<dbReference type="GO" id="GO:0006313">
    <property type="term" value="P:DNA transposition"/>
    <property type="evidence" value="ECO:0007669"/>
    <property type="project" value="InterPro"/>
</dbReference>
<dbReference type="EMBL" id="CP035806">
    <property type="protein sequence ID" value="QBE49673.1"/>
    <property type="molecule type" value="Genomic_DNA"/>
</dbReference>
<protein>
    <submittedName>
        <fullName evidence="4">IS5 family transposase</fullName>
    </submittedName>
</protein>
<reference evidence="4 6" key="1">
    <citation type="submission" date="2019-02" db="EMBL/GenBank/DDBJ databases">
        <authorList>
            <person name="Sun L."/>
            <person name="Pan D."/>
            <person name="Wu X."/>
        </authorList>
    </citation>
    <scope>NUCLEOTIDE SEQUENCE [LARGE SCALE GENOMIC DNA]</scope>
    <source>
        <strain evidence="4 6">JW-1</strain>
    </source>
</reference>
<dbReference type="GO" id="GO:0004803">
    <property type="term" value="F:transposase activity"/>
    <property type="evidence" value="ECO:0007669"/>
    <property type="project" value="InterPro"/>
</dbReference>
<name>A0A4P6KDQ9_9MICO</name>
<dbReference type="KEGG" id="ltr:EVS81_06060"/>
<accession>A0A4P6KDQ9</accession>